<proteinExistence type="predicted"/>
<dbReference type="PANTHER" id="PTHR42047">
    <property type="entry name" value="PROTEIN, PUTATIVE (AFU_ORTHOLOGUE AFUA_6G03560)-RELATED"/>
    <property type="match status" value="1"/>
</dbReference>
<evidence type="ECO:0000313" key="2">
    <source>
        <dbReference type="EMBL" id="GIC90097.1"/>
    </source>
</evidence>
<feature type="chain" id="PRO_5034897854" evidence="1">
    <location>
        <begin position="21"/>
        <end position="191"/>
    </location>
</feature>
<reference evidence="2" key="2">
    <citation type="submission" date="2021-01" db="EMBL/GenBank/DDBJ databases">
        <title>Pan-genome distribution and transcriptional activeness of fungal secondary metabolism genes in Aspergillus section Fumigati.</title>
        <authorList>
            <person name="Takahashi H."/>
            <person name="Umemura M."/>
            <person name="Ninomiya A."/>
            <person name="Kusuya Y."/>
            <person name="Urayama S."/>
            <person name="Shimizu M."/>
            <person name="Watanabe A."/>
            <person name="Kamei K."/>
            <person name="Yaguchi T."/>
            <person name="Hagiwara D."/>
        </authorList>
    </citation>
    <scope>NUCLEOTIDE SEQUENCE</scope>
    <source>
        <strain evidence="2">IFM 46973</strain>
    </source>
</reference>
<dbReference type="RefSeq" id="XP_043147363.1">
    <property type="nucleotide sequence ID" value="XM_043291428.1"/>
</dbReference>
<organism evidence="2 3">
    <name type="scientific">Aspergillus udagawae</name>
    <dbReference type="NCBI Taxonomy" id="91492"/>
    <lineage>
        <taxon>Eukaryota</taxon>
        <taxon>Fungi</taxon>
        <taxon>Dikarya</taxon>
        <taxon>Ascomycota</taxon>
        <taxon>Pezizomycotina</taxon>
        <taxon>Eurotiomycetes</taxon>
        <taxon>Eurotiomycetidae</taxon>
        <taxon>Eurotiales</taxon>
        <taxon>Aspergillaceae</taxon>
        <taxon>Aspergillus</taxon>
        <taxon>Aspergillus subgen. Fumigati</taxon>
    </lineage>
</organism>
<sequence length="191" mass="20479">MKLTTVLSLAPLLGAATAQGQQQQQPFTLNVRWSNSPLKGPLNANAGAFWIGKPTASICPENGNVPDCPSVNTTSFVARDSKLFLNAAVPGGQQVYISPQGQLTYTVPHSAYIPEGSLTDLPISSTDSFLNPFLTLWLCSDDKDAKQWRVWAEYTNATTGAITNNGSNGSNACTRIALEAQPYKGPTAWEF</sequence>
<dbReference type="Proteomes" id="UP000036893">
    <property type="component" value="Unassembled WGS sequence"/>
</dbReference>
<reference evidence="2" key="1">
    <citation type="journal article" date="2015" name="Genome Announc.">
        <title>Draft Genome Sequence of the Pathogenic Filamentous Fungus Aspergillus udagawae Strain IFM 46973T.</title>
        <authorList>
            <person name="Kusuya Y."/>
            <person name="Takahashi-Nakaguchi A."/>
            <person name="Takahashi H."/>
            <person name="Yaguchi T."/>
        </authorList>
    </citation>
    <scope>NUCLEOTIDE SEQUENCE</scope>
    <source>
        <strain evidence="2">IFM 46973</strain>
    </source>
</reference>
<evidence type="ECO:0000313" key="3">
    <source>
        <dbReference type="Proteomes" id="UP000036893"/>
    </source>
</evidence>
<dbReference type="GeneID" id="66994006"/>
<dbReference type="AlphaFoldDB" id="A0A8E0QTN4"/>
<keyword evidence="1" id="KW-0732">Signal</keyword>
<dbReference type="EMBL" id="BBXM02000004">
    <property type="protein sequence ID" value="GIC90097.1"/>
    <property type="molecule type" value="Genomic_DNA"/>
</dbReference>
<evidence type="ECO:0000256" key="1">
    <source>
        <dbReference type="SAM" id="SignalP"/>
    </source>
</evidence>
<gene>
    <name evidence="2" type="ORF">Aud_006529</name>
</gene>
<dbReference type="PANTHER" id="PTHR42047:SF1">
    <property type="entry name" value="PROTEIN, PUTATIVE (AFU_ORTHOLOGUE AFUA_6G03560)-RELATED"/>
    <property type="match status" value="1"/>
</dbReference>
<protein>
    <submittedName>
        <fullName evidence="2">Uncharacterized protein</fullName>
    </submittedName>
</protein>
<dbReference type="InterPro" id="IPR052820">
    <property type="entry name" value="PhiA_domain"/>
</dbReference>
<feature type="signal peptide" evidence="1">
    <location>
        <begin position="1"/>
        <end position="20"/>
    </location>
</feature>
<name>A0A8E0QTN4_9EURO</name>
<accession>A0A8E0QTN4</accession>
<comment type="caution">
    <text evidence="2">The sequence shown here is derived from an EMBL/GenBank/DDBJ whole genome shotgun (WGS) entry which is preliminary data.</text>
</comment>